<evidence type="ECO:0000313" key="2">
    <source>
        <dbReference type="EMBL" id="OHA68248.1"/>
    </source>
</evidence>
<gene>
    <name evidence="2" type="ORF">A3J68_01255</name>
</gene>
<evidence type="ECO:0000313" key="3">
    <source>
        <dbReference type="Proteomes" id="UP000178529"/>
    </source>
</evidence>
<keyword evidence="1" id="KW-1133">Transmembrane helix</keyword>
<keyword evidence="1" id="KW-0812">Transmembrane</keyword>
<name>A0A1G2R6R2_9BACT</name>
<dbReference type="AlphaFoldDB" id="A0A1G2R6R2"/>
<sequence>MENKTSKQQNFSPVTYATVAAVVLAGFWLSYTGALTPNNSLMSFEEQLLPSLGVVLPIRWGSLGAQMVEAGVIDPQKFEALYEGRGGLPEDMKKLLYGSDTEEVRMTAENSGILLNLLWALGLGNKNPVLEEGPMQKYGDASRFASTGGWTLAQGDTMDHYSKHEFIVLTLAQQELVERASQNIYRPCCDNSVYFPDCNHGMAMLGLLELMASQGVSEKEMYKVALQANAYWFPDTYLTIAKYLELKGSAFDKTDSKEILGKNFSSASGYSKVLEEVQPSDPRGGSCGV</sequence>
<dbReference type="Proteomes" id="UP000178529">
    <property type="component" value="Unassembled WGS sequence"/>
</dbReference>
<dbReference type="EMBL" id="MHTY01000028">
    <property type="protein sequence ID" value="OHA68248.1"/>
    <property type="molecule type" value="Genomic_DNA"/>
</dbReference>
<keyword evidence="1" id="KW-0472">Membrane</keyword>
<protein>
    <submittedName>
        <fullName evidence="2">Uncharacterized protein</fullName>
    </submittedName>
</protein>
<reference evidence="2 3" key="1">
    <citation type="journal article" date="2016" name="Nat. Commun.">
        <title>Thousands of microbial genomes shed light on interconnected biogeochemical processes in an aquifer system.</title>
        <authorList>
            <person name="Anantharaman K."/>
            <person name="Brown C.T."/>
            <person name="Hug L.A."/>
            <person name="Sharon I."/>
            <person name="Castelle C.J."/>
            <person name="Probst A.J."/>
            <person name="Thomas B.C."/>
            <person name="Singh A."/>
            <person name="Wilkins M.J."/>
            <person name="Karaoz U."/>
            <person name="Brodie E.L."/>
            <person name="Williams K.H."/>
            <person name="Hubbard S.S."/>
            <person name="Banfield J.F."/>
        </authorList>
    </citation>
    <scope>NUCLEOTIDE SEQUENCE [LARGE SCALE GENOMIC DNA]</scope>
</reference>
<accession>A0A1G2R6R2</accession>
<feature type="transmembrane region" description="Helical" evidence="1">
    <location>
        <begin position="12"/>
        <end position="31"/>
    </location>
</feature>
<proteinExistence type="predicted"/>
<organism evidence="2 3">
    <name type="scientific">Candidatus Wildermuthbacteria bacterium RIFCSPHIGHO2_02_FULL_48_16</name>
    <dbReference type="NCBI Taxonomy" id="1802453"/>
    <lineage>
        <taxon>Bacteria</taxon>
        <taxon>Candidatus Wildermuthiibacteriota</taxon>
    </lineage>
</organism>
<evidence type="ECO:0000256" key="1">
    <source>
        <dbReference type="SAM" id="Phobius"/>
    </source>
</evidence>
<comment type="caution">
    <text evidence="2">The sequence shown here is derived from an EMBL/GenBank/DDBJ whole genome shotgun (WGS) entry which is preliminary data.</text>
</comment>